<protein>
    <recommendedName>
        <fullName evidence="3">CdiI immunity protein domain-containing protein</fullName>
    </recommendedName>
</protein>
<dbReference type="RefSeq" id="WP_214530505.1">
    <property type="nucleotide sequence ID" value="NZ_JAHEWO010000019.1"/>
</dbReference>
<name>A0ABS5VH47_9MICO</name>
<evidence type="ECO:0008006" key="3">
    <source>
        <dbReference type="Google" id="ProtNLM"/>
    </source>
</evidence>
<gene>
    <name evidence="1" type="ORF">KK097_10365</name>
</gene>
<reference evidence="1 2" key="1">
    <citation type="submission" date="2021-05" db="EMBL/GenBank/DDBJ databases">
        <title>Whole genome sequence of Curtobacterium flaccumfaciens pv. flaccumfaciens strain CFBP 8819.</title>
        <authorList>
            <person name="Osdaghi E."/>
            <person name="Taghouti G."/>
            <person name="Portier P."/>
            <person name="Fazliarab A."/>
            <person name="Taghavi S.M."/>
            <person name="Briand M."/>
            <person name="Le-Saux M."/>
            <person name="Jacques M.-A."/>
        </authorList>
    </citation>
    <scope>NUCLEOTIDE SEQUENCE [LARGE SCALE GENOMIC DNA]</scope>
    <source>
        <strain evidence="1 2">CFBP 8819</strain>
    </source>
</reference>
<evidence type="ECO:0000313" key="1">
    <source>
        <dbReference type="EMBL" id="MBT1588216.1"/>
    </source>
</evidence>
<evidence type="ECO:0000313" key="2">
    <source>
        <dbReference type="Proteomes" id="UP001519641"/>
    </source>
</evidence>
<comment type="caution">
    <text evidence="1">The sequence shown here is derived from an EMBL/GenBank/DDBJ whole genome shotgun (WGS) entry which is preliminary data.</text>
</comment>
<accession>A0ABS5VH47</accession>
<dbReference type="EMBL" id="JAHEWS010000014">
    <property type="protein sequence ID" value="MBT1588216.1"/>
    <property type="molecule type" value="Genomic_DNA"/>
</dbReference>
<organism evidence="1 2">
    <name type="scientific">Curtobacterium aurantiacum</name>
    <dbReference type="NCBI Taxonomy" id="3236919"/>
    <lineage>
        <taxon>Bacteria</taxon>
        <taxon>Bacillati</taxon>
        <taxon>Actinomycetota</taxon>
        <taxon>Actinomycetes</taxon>
        <taxon>Micrococcales</taxon>
        <taxon>Microbacteriaceae</taxon>
        <taxon>Curtobacterium</taxon>
    </lineage>
</organism>
<keyword evidence="2" id="KW-1185">Reference proteome</keyword>
<sequence length="115" mass="12377">MPEIEDLGTVELRRTFPALSSLLPAIFYPAWEMDYRDASEAFDDALEGFSAQSAIGVRAEIESVLSTDVDDAAVSALLLKLNASVDPMTHTGLGGRAFLEEFASAVVTHVFRPSA</sequence>
<proteinExistence type="predicted"/>
<dbReference type="Proteomes" id="UP001519641">
    <property type="component" value="Unassembled WGS sequence"/>
</dbReference>